<organism evidence="1 2">
    <name type="scientific">Candidatus Iainarchaeum sp</name>
    <dbReference type="NCBI Taxonomy" id="3101447"/>
    <lineage>
        <taxon>Archaea</taxon>
        <taxon>Candidatus Iainarchaeota</taxon>
        <taxon>Candidatus Iainarchaeia</taxon>
        <taxon>Candidatus Iainarchaeales</taxon>
        <taxon>Candidatus Iainarchaeaceae</taxon>
        <taxon>Candidatus Iainarchaeum</taxon>
    </lineage>
</organism>
<dbReference type="InterPro" id="IPR036098">
    <property type="entry name" value="Thymidylate_synthase_ThyX_sf"/>
</dbReference>
<dbReference type="EMBL" id="JAGVWC010000004">
    <property type="protein sequence ID" value="MBS3061023.1"/>
    <property type="molecule type" value="Genomic_DNA"/>
</dbReference>
<reference evidence="1" key="1">
    <citation type="submission" date="2021-03" db="EMBL/GenBank/DDBJ databases">
        <authorList>
            <person name="Jaffe A."/>
        </authorList>
    </citation>
    <scope>NUCLEOTIDE SEQUENCE</scope>
    <source>
        <strain evidence="1">RIFCSPLOWO2_01_FULL_AR10_48_17</strain>
    </source>
</reference>
<sequence length="559" mass="64567">MPESFSSEETKILASYVSNMDKNVFVLTNLPEAVKGALFSRYSRSPKGLRRLLLDEFIRSQDFDFNQIAGQSTLSAAASPVNKQKADEFYTRVLDGYGDDSVGELGGCHIALENVSNVATKIIEDCRIGGSPLEKSTRYVFFDQKIDGKYPFFEEPRILQSEFRDQYVALMNQLFDTYAALIEPLKQFMQQRFPIEDFSFMVDLKTREEKKFPDITDETAKKRCQAAYNASIRAKTCDVLRGLLPAATLTNVGLFGNGRFFEYLLRKLYSHPLSEMHSLGKDIHGELDTQISSFVRRAKADEYLQKTKLDVRSAVQTITEKNRPSDAQPVSLVDYDPGAEEKLLAYLLYPDSNQSLVQLTQVVEHLDQNEKMALYQTYMGQRRNRRDKPGRAFENTYYTFDILADYGIYRDLQRHRVLTQERQLLSTVHGYDLPLEITEAGLEQSFVDCMKAAAELYRKISVSMPFEAQYVVPMAYRIRWYMTLNLREAIHFIELRSTKQGHESYRRVAQLMYHEIKRVHPNFAGFMNYVDLNKYSLSRLDAETKNEIKRSEWKNPTTA</sequence>
<dbReference type="PROSITE" id="PS51331">
    <property type="entry name" value="THYX"/>
    <property type="match status" value="2"/>
</dbReference>
<dbReference type="GO" id="GO:0006231">
    <property type="term" value="P:dTMP biosynthetic process"/>
    <property type="evidence" value="ECO:0007669"/>
    <property type="project" value="InterPro"/>
</dbReference>
<protein>
    <submittedName>
        <fullName evidence="1">FAD-dependent thymidylate synthase</fullName>
        <ecNumber evidence="1">2.1.1.148</ecNumber>
    </submittedName>
</protein>
<dbReference type="Gene3D" id="3.30.1360.170">
    <property type="match status" value="2"/>
</dbReference>
<evidence type="ECO:0000313" key="2">
    <source>
        <dbReference type="Proteomes" id="UP000675968"/>
    </source>
</evidence>
<dbReference type="GO" id="GO:0032259">
    <property type="term" value="P:methylation"/>
    <property type="evidence" value="ECO:0007669"/>
    <property type="project" value="UniProtKB-KW"/>
</dbReference>
<dbReference type="GO" id="GO:0050797">
    <property type="term" value="F:thymidylate synthase (FAD) activity"/>
    <property type="evidence" value="ECO:0007669"/>
    <property type="project" value="UniProtKB-EC"/>
</dbReference>
<dbReference type="PANTHER" id="PTHR34934:SF1">
    <property type="entry name" value="FLAVIN-DEPENDENT THYMIDYLATE SYNTHASE"/>
    <property type="match status" value="1"/>
</dbReference>
<dbReference type="GO" id="GO:0050660">
    <property type="term" value="F:flavin adenine dinucleotide binding"/>
    <property type="evidence" value="ECO:0007669"/>
    <property type="project" value="InterPro"/>
</dbReference>
<gene>
    <name evidence="1" type="ORF">J4215_00395</name>
</gene>
<proteinExistence type="predicted"/>
<dbReference type="Proteomes" id="UP000675968">
    <property type="component" value="Unassembled WGS sequence"/>
</dbReference>
<dbReference type="AlphaFoldDB" id="A0A8T4L165"/>
<dbReference type="Pfam" id="PF02511">
    <property type="entry name" value="Thy1"/>
    <property type="match status" value="2"/>
</dbReference>
<dbReference type="EC" id="2.1.1.148" evidence="1"/>
<dbReference type="CDD" id="cd20175">
    <property type="entry name" value="ThyX"/>
    <property type="match status" value="1"/>
</dbReference>
<accession>A0A8T4L165</accession>
<reference evidence="1" key="2">
    <citation type="submission" date="2021-05" db="EMBL/GenBank/DDBJ databases">
        <title>Protein family content uncovers lineage relationships and bacterial pathway maintenance mechanisms in DPANN archaea.</title>
        <authorList>
            <person name="Castelle C.J."/>
            <person name="Meheust R."/>
            <person name="Jaffe A.L."/>
            <person name="Seitz K."/>
            <person name="Gong X."/>
            <person name="Baker B.J."/>
            <person name="Banfield J.F."/>
        </authorList>
    </citation>
    <scope>NUCLEOTIDE SEQUENCE</scope>
    <source>
        <strain evidence="1">RIFCSPLOWO2_01_FULL_AR10_48_17</strain>
    </source>
</reference>
<dbReference type="PANTHER" id="PTHR34934">
    <property type="entry name" value="FLAVIN-DEPENDENT THYMIDYLATE SYNTHASE"/>
    <property type="match status" value="1"/>
</dbReference>
<keyword evidence="1" id="KW-0808">Transferase</keyword>
<dbReference type="InterPro" id="IPR003669">
    <property type="entry name" value="Thymidylate_synthase_ThyX"/>
</dbReference>
<keyword evidence="1" id="KW-0489">Methyltransferase</keyword>
<name>A0A8T4L165_9ARCH</name>
<evidence type="ECO:0000313" key="1">
    <source>
        <dbReference type="EMBL" id="MBS3061023.1"/>
    </source>
</evidence>
<comment type="caution">
    <text evidence="1">The sequence shown here is derived from an EMBL/GenBank/DDBJ whole genome shotgun (WGS) entry which is preliminary data.</text>
</comment>
<dbReference type="GO" id="GO:0070402">
    <property type="term" value="F:NADPH binding"/>
    <property type="evidence" value="ECO:0007669"/>
    <property type="project" value="TreeGrafter"/>
</dbReference>
<dbReference type="SUPFAM" id="SSF69796">
    <property type="entry name" value="Thymidylate synthase-complementing protein Thy1"/>
    <property type="match status" value="2"/>
</dbReference>
<dbReference type="GO" id="GO:0004799">
    <property type="term" value="F:thymidylate synthase activity"/>
    <property type="evidence" value="ECO:0007669"/>
    <property type="project" value="TreeGrafter"/>
</dbReference>